<comment type="caution">
    <text evidence="4">The sequence shown here is derived from an EMBL/GenBank/DDBJ whole genome shotgun (WGS) entry which is preliminary data.</text>
</comment>
<keyword evidence="2" id="KW-0053">Apoptosis</keyword>
<feature type="non-terminal residue" evidence="4">
    <location>
        <position position="567"/>
    </location>
</feature>
<sequence>MSADANQAAVNVNVDELYNKYNALTEAGDKIAEHEDEYNFILLGVKGNANEKRLASQFIAKFFKHFPHLYEKAIDALLDLCEDEDIIIRKQVIKDLPTICKECKHFVPKITDILAQLLLTEDTNELQLINTSLVTLCKLHPQGFLSGLFSQIECGEDVTRERVIKFLSLKMKTLPEDLFSKEVQEFFLQESRKAMQDCTKEEFITFMTLLSSLKISKTVSGQQVLIDIITEQAELDNPFNPDDFESVDKVLMCIKQAAPYFSPFVNSNRFMQYICTQIIPCIDRLRGYDLPGIDLEILQALAEISPHVQPTNTNHPIDLNACLNVVFNNLLEHMPLPPLNEENTDKVEEPSLQLSHVECLMYAFHQLVRHNPTFLSSSSNESGSGDDRVKDIKLRLQYLARGVQNYIKKLKESLATLKKGDDLKSEENKLKYAALKTTSNINALIKDLFKTPPAFKVVVNLSWKPVKKPISTPLPQSLSSTTVNTAASTGSANTTEASTGVENSSTKRKAITAPEGSKPKKEIRQVYAPPSGKFSANITTNYLNNFRGGRGSYFRGNFRGQGFRGGR</sequence>
<reference evidence="4 5" key="1">
    <citation type="journal article" date="2018" name="Gigascience">
        <title>Genomes of trombidid mites reveal novel predicted allergens and laterally-transferred genes associated with secondary metabolism.</title>
        <authorList>
            <person name="Dong X."/>
            <person name="Chaisiri K."/>
            <person name="Xia D."/>
            <person name="Armstrong S.D."/>
            <person name="Fang Y."/>
            <person name="Donnelly M.J."/>
            <person name="Kadowaki T."/>
            <person name="McGarry J.W."/>
            <person name="Darby A.C."/>
            <person name="Makepeace B.L."/>
        </authorList>
    </citation>
    <scope>NUCLEOTIDE SEQUENCE [LARGE SCALE GENOMIC DNA]</scope>
    <source>
        <strain evidence="4">UoL-WK</strain>
    </source>
</reference>
<keyword evidence="5" id="KW-1185">Reference proteome</keyword>
<dbReference type="GO" id="GO:0005634">
    <property type="term" value="C:nucleus"/>
    <property type="evidence" value="ECO:0007669"/>
    <property type="project" value="TreeGrafter"/>
</dbReference>
<dbReference type="GO" id="GO:0043066">
    <property type="term" value="P:negative regulation of apoptotic process"/>
    <property type="evidence" value="ECO:0007669"/>
    <property type="project" value="TreeGrafter"/>
</dbReference>
<dbReference type="STRING" id="1965070.A0A3S3Q0N7"/>
<evidence type="ECO:0000256" key="3">
    <source>
        <dbReference type="SAM" id="MobiDB-lite"/>
    </source>
</evidence>
<dbReference type="Proteomes" id="UP000285301">
    <property type="component" value="Unassembled WGS sequence"/>
</dbReference>
<protein>
    <submittedName>
        <fullName evidence="4">Apoptosis inhibitor 5-like protein</fullName>
    </submittedName>
</protein>
<dbReference type="GO" id="GO:0003723">
    <property type="term" value="F:RNA binding"/>
    <property type="evidence" value="ECO:0007669"/>
    <property type="project" value="TreeGrafter"/>
</dbReference>
<evidence type="ECO:0000256" key="2">
    <source>
        <dbReference type="ARBA" id="ARBA00022703"/>
    </source>
</evidence>
<dbReference type="Gene3D" id="1.25.10.10">
    <property type="entry name" value="Leucine-rich Repeat Variant"/>
    <property type="match status" value="1"/>
</dbReference>
<dbReference type="InterPro" id="IPR011989">
    <property type="entry name" value="ARM-like"/>
</dbReference>
<dbReference type="OrthoDB" id="19224at2759"/>
<dbReference type="EMBL" id="NCKU01009593">
    <property type="protein sequence ID" value="RWS01224.1"/>
    <property type="molecule type" value="Genomic_DNA"/>
</dbReference>
<accession>A0A3S3Q0N7</accession>
<dbReference type="PANTHER" id="PTHR12758:SF19">
    <property type="entry name" value="APOPTOSIS INHIBITOR 5"/>
    <property type="match status" value="1"/>
</dbReference>
<name>A0A3S3Q0N7_9ACAR</name>
<dbReference type="InterPro" id="IPR016024">
    <property type="entry name" value="ARM-type_fold"/>
</dbReference>
<evidence type="ECO:0000256" key="1">
    <source>
        <dbReference type="ARBA" id="ARBA00009515"/>
    </source>
</evidence>
<organism evidence="4 5">
    <name type="scientific">Dinothrombium tinctorium</name>
    <dbReference type="NCBI Taxonomy" id="1965070"/>
    <lineage>
        <taxon>Eukaryota</taxon>
        <taxon>Metazoa</taxon>
        <taxon>Ecdysozoa</taxon>
        <taxon>Arthropoda</taxon>
        <taxon>Chelicerata</taxon>
        <taxon>Arachnida</taxon>
        <taxon>Acari</taxon>
        <taxon>Acariformes</taxon>
        <taxon>Trombidiformes</taxon>
        <taxon>Prostigmata</taxon>
        <taxon>Anystina</taxon>
        <taxon>Parasitengona</taxon>
        <taxon>Trombidioidea</taxon>
        <taxon>Trombidiidae</taxon>
        <taxon>Dinothrombium</taxon>
    </lineage>
</organism>
<gene>
    <name evidence="4" type="ORF">B4U79_09278</name>
</gene>
<proteinExistence type="inferred from homology"/>
<feature type="region of interest" description="Disordered" evidence="3">
    <location>
        <begin position="470"/>
        <end position="521"/>
    </location>
</feature>
<dbReference type="InterPro" id="IPR008383">
    <property type="entry name" value="API5"/>
</dbReference>
<dbReference type="GO" id="GO:0006915">
    <property type="term" value="P:apoptotic process"/>
    <property type="evidence" value="ECO:0007669"/>
    <property type="project" value="UniProtKB-KW"/>
</dbReference>
<dbReference type="SUPFAM" id="SSF48371">
    <property type="entry name" value="ARM repeat"/>
    <property type="match status" value="1"/>
</dbReference>
<evidence type="ECO:0000313" key="4">
    <source>
        <dbReference type="EMBL" id="RWS01224.1"/>
    </source>
</evidence>
<feature type="compositionally biased region" description="Low complexity" evidence="3">
    <location>
        <begin position="471"/>
        <end position="499"/>
    </location>
</feature>
<dbReference type="Pfam" id="PF05918">
    <property type="entry name" value="API5"/>
    <property type="match status" value="1"/>
</dbReference>
<evidence type="ECO:0000313" key="5">
    <source>
        <dbReference type="Proteomes" id="UP000285301"/>
    </source>
</evidence>
<comment type="similarity">
    <text evidence="1">Belongs to the API5 family.</text>
</comment>
<dbReference type="AlphaFoldDB" id="A0A3S3Q0N7"/>
<dbReference type="PANTHER" id="PTHR12758">
    <property type="entry name" value="APOPTOSIS INHIBITOR 5-RELATED"/>
    <property type="match status" value="1"/>
</dbReference>